<dbReference type="InterPro" id="IPR011058">
    <property type="entry name" value="Cyanovirin-N"/>
</dbReference>
<dbReference type="Proteomes" id="UP000825935">
    <property type="component" value="Chromosome 5"/>
</dbReference>
<protein>
    <recommendedName>
        <fullName evidence="2">Cyanovirin-N domain-containing protein</fullName>
    </recommendedName>
</protein>
<keyword evidence="1" id="KW-0732">Signal</keyword>
<dbReference type="Pfam" id="PF08881">
    <property type="entry name" value="CVNH"/>
    <property type="match status" value="1"/>
</dbReference>
<accession>A0A8T2UM97</accession>
<proteinExistence type="predicted"/>
<comment type="caution">
    <text evidence="3">The sequence shown here is derived from an EMBL/GenBank/DDBJ whole genome shotgun (WGS) entry which is preliminary data.</text>
</comment>
<sequence length="89" mass="9709">MSQLLFFILTQYIALNNVVGNFEGTLVCPGLALSQSCRNLGLKDGHIFTALCKDWRGWEVDASIDINTCLLNAADALAPCISSFVQETQ</sequence>
<dbReference type="EMBL" id="CM035410">
    <property type="protein sequence ID" value="KAH7437271.1"/>
    <property type="molecule type" value="Genomic_DNA"/>
</dbReference>
<evidence type="ECO:0000259" key="2">
    <source>
        <dbReference type="Pfam" id="PF08881"/>
    </source>
</evidence>
<feature type="signal peptide" evidence="1">
    <location>
        <begin position="1"/>
        <end position="20"/>
    </location>
</feature>
<feature type="chain" id="PRO_5035919146" description="Cyanovirin-N domain-containing protein" evidence="1">
    <location>
        <begin position="21"/>
        <end position="89"/>
    </location>
</feature>
<evidence type="ECO:0000313" key="3">
    <source>
        <dbReference type="EMBL" id="KAH7437271.1"/>
    </source>
</evidence>
<dbReference type="SUPFAM" id="SSF51322">
    <property type="entry name" value="Cyanovirin-N"/>
    <property type="match status" value="1"/>
</dbReference>
<evidence type="ECO:0000256" key="1">
    <source>
        <dbReference type="SAM" id="SignalP"/>
    </source>
</evidence>
<dbReference type="InterPro" id="IPR036673">
    <property type="entry name" value="Cyanovirin-N_sf"/>
</dbReference>
<gene>
    <name evidence="3" type="ORF">KP509_05G063300</name>
</gene>
<reference evidence="3" key="1">
    <citation type="submission" date="2021-08" db="EMBL/GenBank/DDBJ databases">
        <title>WGS assembly of Ceratopteris richardii.</title>
        <authorList>
            <person name="Marchant D.B."/>
            <person name="Chen G."/>
            <person name="Jenkins J."/>
            <person name="Shu S."/>
            <person name="Leebens-Mack J."/>
            <person name="Grimwood J."/>
            <person name="Schmutz J."/>
            <person name="Soltis P."/>
            <person name="Soltis D."/>
            <person name="Chen Z.-H."/>
        </authorList>
    </citation>
    <scope>NUCLEOTIDE SEQUENCE</scope>
    <source>
        <strain evidence="3">Whitten #5841</strain>
        <tissue evidence="3">Leaf</tissue>
    </source>
</reference>
<feature type="domain" description="Cyanovirin-N" evidence="2">
    <location>
        <begin position="11"/>
        <end position="72"/>
    </location>
</feature>
<evidence type="ECO:0000313" key="4">
    <source>
        <dbReference type="Proteomes" id="UP000825935"/>
    </source>
</evidence>
<keyword evidence="4" id="KW-1185">Reference proteome</keyword>
<organism evidence="3 4">
    <name type="scientific">Ceratopteris richardii</name>
    <name type="common">Triangle waterfern</name>
    <dbReference type="NCBI Taxonomy" id="49495"/>
    <lineage>
        <taxon>Eukaryota</taxon>
        <taxon>Viridiplantae</taxon>
        <taxon>Streptophyta</taxon>
        <taxon>Embryophyta</taxon>
        <taxon>Tracheophyta</taxon>
        <taxon>Polypodiopsida</taxon>
        <taxon>Polypodiidae</taxon>
        <taxon>Polypodiales</taxon>
        <taxon>Pteridineae</taxon>
        <taxon>Pteridaceae</taxon>
        <taxon>Parkerioideae</taxon>
        <taxon>Ceratopteris</taxon>
    </lineage>
</organism>
<dbReference type="AlphaFoldDB" id="A0A8T2UM97"/>
<name>A0A8T2UM97_CERRI</name>
<dbReference type="Gene3D" id="2.30.60.10">
    <property type="entry name" value="Cyanovirin-N"/>
    <property type="match status" value="1"/>
</dbReference>